<reference evidence="2 3" key="1">
    <citation type="submission" date="2019-03" db="EMBL/GenBank/DDBJ databases">
        <title>Genomic Encyclopedia of Type Strains, Phase IV (KMG-IV): sequencing the most valuable type-strain genomes for metagenomic binning, comparative biology and taxonomic classification.</title>
        <authorList>
            <person name="Goeker M."/>
        </authorList>
    </citation>
    <scope>NUCLEOTIDE SEQUENCE [LARGE SCALE GENOMIC DNA]</scope>
    <source>
        <strain evidence="2 3">DSM 45707</strain>
    </source>
</reference>
<dbReference type="EMBL" id="SMAG01000001">
    <property type="protein sequence ID" value="TCS96699.1"/>
    <property type="molecule type" value="Genomic_DNA"/>
</dbReference>
<gene>
    <name evidence="2" type="ORF">EDD58_101336</name>
</gene>
<organism evidence="2 3">
    <name type="scientific">Hazenella coriacea</name>
    <dbReference type="NCBI Taxonomy" id="1179467"/>
    <lineage>
        <taxon>Bacteria</taxon>
        <taxon>Bacillati</taxon>
        <taxon>Bacillota</taxon>
        <taxon>Bacilli</taxon>
        <taxon>Bacillales</taxon>
        <taxon>Thermoactinomycetaceae</taxon>
        <taxon>Hazenella</taxon>
    </lineage>
</organism>
<evidence type="ECO:0000256" key="1">
    <source>
        <dbReference type="SAM" id="Phobius"/>
    </source>
</evidence>
<comment type="caution">
    <text evidence="2">The sequence shown here is derived from an EMBL/GenBank/DDBJ whole genome shotgun (WGS) entry which is preliminary data.</text>
</comment>
<keyword evidence="1" id="KW-0812">Transmembrane</keyword>
<feature type="transmembrane region" description="Helical" evidence="1">
    <location>
        <begin position="36"/>
        <end position="58"/>
    </location>
</feature>
<keyword evidence="1" id="KW-1133">Transmembrane helix</keyword>
<accession>A0A4R3LAD2</accession>
<keyword evidence="1" id="KW-0472">Membrane</keyword>
<protein>
    <submittedName>
        <fullName evidence="2">Uncharacterized protein</fullName>
    </submittedName>
</protein>
<proteinExistence type="predicted"/>
<dbReference type="AlphaFoldDB" id="A0A4R3LAD2"/>
<sequence>MSSLTLMARFIFLSLFPFLAGCSAYTSNTTDSPMKMIGASFVLLGYILIMLVEGLGRISIRHLPTSQKESKKKRIQEQLIHLGTILIGAGLIIFFL</sequence>
<name>A0A4R3LAD2_9BACL</name>
<feature type="transmembrane region" description="Helical" evidence="1">
    <location>
        <begin position="79"/>
        <end position="95"/>
    </location>
</feature>
<dbReference type="Proteomes" id="UP000294937">
    <property type="component" value="Unassembled WGS sequence"/>
</dbReference>
<keyword evidence="3" id="KW-1185">Reference proteome</keyword>
<evidence type="ECO:0000313" key="2">
    <source>
        <dbReference type="EMBL" id="TCS96699.1"/>
    </source>
</evidence>
<evidence type="ECO:0000313" key="3">
    <source>
        <dbReference type="Proteomes" id="UP000294937"/>
    </source>
</evidence>